<dbReference type="AlphaFoldDB" id="A0A839F6D7"/>
<evidence type="ECO:0000256" key="3">
    <source>
        <dbReference type="ARBA" id="ARBA00022737"/>
    </source>
</evidence>
<evidence type="ECO:0000313" key="9">
    <source>
        <dbReference type="Proteomes" id="UP000550401"/>
    </source>
</evidence>
<accession>A0A839F6D7</accession>
<dbReference type="InterPro" id="IPR017900">
    <property type="entry name" value="4Fe4S_Fe_S_CS"/>
</dbReference>
<dbReference type="GO" id="GO:0051539">
    <property type="term" value="F:4 iron, 4 sulfur cluster binding"/>
    <property type="evidence" value="ECO:0007669"/>
    <property type="project" value="UniProtKB-UniRule"/>
</dbReference>
<dbReference type="PANTHER" id="PTHR32479:SF17">
    <property type="entry name" value="GLYCOLATE OXIDASE IRON-SULFUR SUBUNIT"/>
    <property type="match status" value="1"/>
</dbReference>
<comment type="caution">
    <text evidence="8">The sequence shown here is derived from an EMBL/GenBank/DDBJ whole genome shotgun (WGS) entry which is preliminary data.</text>
</comment>
<keyword evidence="5 6" id="KW-0411">Iron-sulfur</keyword>
<dbReference type="InterPro" id="IPR012257">
    <property type="entry name" value="Glc_ox_4Fe-4S"/>
</dbReference>
<dbReference type="GO" id="GO:0019154">
    <property type="term" value="F:glycolate dehydrogenase activity"/>
    <property type="evidence" value="ECO:0007669"/>
    <property type="project" value="UniProtKB-EC"/>
</dbReference>
<dbReference type="EMBL" id="JACGXL010000002">
    <property type="protein sequence ID" value="MBA8887794.1"/>
    <property type="molecule type" value="Genomic_DNA"/>
</dbReference>
<comment type="cofactor">
    <cofactor evidence="6">
        <name>[4Fe-4S] cluster</name>
        <dbReference type="ChEBI" id="CHEBI:49883"/>
    </cofactor>
    <text evidence="6">Binds 2 [4Fe-4S] clusters.</text>
</comment>
<dbReference type="InterPro" id="IPR017896">
    <property type="entry name" value="4Fe4S_Fe-S-bd"/>
</dbReference>
<comment type="catalytic activity">
    <reaction evidence="6">
        <text>(R)-lactate + A = pyruvate + AH2</text>
        <dbReference type="Rhea" id="RHEA:15089"/>
        <dbReference type="ChEBI" id="CHEBI:13193"/>
        <dbReference type="ChEBI" id="CHEBI:15361"/>
        <dbReference type="ChEBI" id="CHEBI:16004"/>
        <dbReference type="ChEBI" id="CHEBI:17499"/>
    </reaction>
</comment>
<feature type="domain" description="4Fe-4S ferredoxin-type" evidence="7">
    <location>
        <begin position="16"/>
        <end position="45"/>
    </location>
</feature>
<proteinExistence type="predicted"/>
<organism evidence="8 9">
    <name type="scientific">Dokdonella fugitiva</name>
    <dbReference type="NCBI Taxonomy" id="328517"/>
    <lineage>
        <taxon>Bacteria</taxon>
        <taxon>Pseudomonadati</taxon>
        <taxon>Pseudomonadota</taxon>
        <taxon>Gammaproteobacteria</taxon>
        <taxon>Lysobacterales</taxon>
        <taxon>Rhodanobacteraceae</taxon>
        <taxon>Dokdonella</taxon>
    </lineage>
</organism>
<evidence type="ECO:0000256" key="1">
    <source>
        <dbReference type="ARBA" id="ARBA00022485"/>
    </source>
</evidence>
<keyword evidence="2 6" id="KW-0479">Metal-binding</keyword>
<dbReference type="Proteomes" id="UP000550401">
    <property type="component" value="Unassembled WGS sequence"/>
</dbReference>
<gene>
    <name evidence="8" type="ORF">FHW12_002008</name>
</gene>
<evidence type="ECO:0000256" key="5">
    <source>
        <dbReference type="ARBA" id="ARBA00023014"/>
    </source>
</evidence>
<keyword evidence="3" id="KW-0677">Repeat</keyword>
<evidence type="ECO:0000256" key="2">
    <source>
        <dbReference type="ARBA" id="ARBA00022723"/>
    </source>
</evidence>
<keyword evidence="6" id="KW-0249">Electron transport</keyword>
<evidence type="ECO:0000256" key="4">
    <source>
        <dbReference type="ARBA" id="ARBA00023004"/>
    </source>
</evidence>
<dbReference type="SUPFAM" id="SSF46548">
    <property type="entry name" value="alpha-helical ferredoxin"/>
    <property type="match status" value="1"/>
</dbReference>
<keyword evidence="4 6" id="KW-0408">Iron</keyword>
<dbReference type="Pfam" id="PF02754">
    <property type="entry name" value="CCG"/>
    <property type="match status" value="2"/>
</dbReference>
<dbReference type="InterPro" id="IPR004017">
    <property type="entry name" value="Cys_rich_dom"/>
</dbReference>
<protein>
    <recommendedName>
        <fullName evidence="6">Glycolate oxidase iron-sulfur subunit</fullName>
        <ecNumber evidence="6">1.1.99.14</ecNumber>
    </recommendedName>
</protein>
<dbReference type="InterPro" id="IPR009051">
    <property type="entry name" value="Helical_ferredxn"/>
</dbReference>
<evidence type="ECO:0000256" key="6">
    <source>
        <dbReference type="PIRNR" id="PIRNR000139"/>
    </source>
</evidence>
<dbReference type="Gene3D" id="1.10.1060.10">
    <property type="entry name" value="Alpha-helical ferredoxin"/>
    <property type="match status" value="1"/>
</dbReference>
<evidence type="ECO:0000313" key="8">
    <source>
        <dbReference type="EMBL" id="MBA8887794.1"/>
    </source>
</evidence>
<dbReference type="PROSITE" id="PS00198">
    <property type="entry name" value="4FE4S_FER_1"/>
    <property type="match status" value="2"/>
</dbReference>
<sequence length="411" mass="43460">MNRMSVPASGAPRAKPGVAALADQCVMCGLCLPHCPTYRLERTEAESPRGRIALARALAEGRLAPDAAAVAHLDHCLGCLSCQKVCPSQVRYDDLLVQTRAALVAAAPPSRLRRWLHAPRRLRALAWFGAAVHAPRWLPRLARLLPRGSRWRRIGETVPAAPRRRAIAAPPAPATGCAIALFRGCVGSVYEADTLAAARTLLEAAGHRVIEVDHHCCGALSRHGGFVDDAAREAAATREALLGTHAEVVLGCSSGCHGDLRDEVAAGTPLAAPDIHAFLAADAAFAALRFRPLQCRAALHLPCTQVNVAGALAAIRALLARVPQLVVLELPEQPRCCGAAGSYFIEHPSFADRLRAEKLDQAVTLEPDLLLTTNIGCRIHLGNGLRERGGAPPVVHPLALLAAQLDAGAPT</sequence>
<name>A0A839F6D7_9GAMM</name>
<dbReference type="PANTHER" id="PTHR32479">
    <property type="entry name" value="GLYCOLATE OXIDASE IRON-SULFUR SUBUNIT"/>
    <property type="match status" value="1"/>
</dbReference>
<dbReference type="PROSITE" id="PS51379">
    <property type="entry name" value="4FE4S_FER_2"/>
    <property type="match status" value="2"/>
</dbReference>
<keyword evidence="1 6" id="KW-0004">4Fe-4S</keyword>
<comment type="catalytic activity">
    <reaction evidence="6">
        <text>glycolate + A = glyoxylate + AH2</text>
        <dbReference type="Rhea" id="RHEA:21264"/>
        <dbReference type="ChEBI" id="CHEBI:13193"/>
        <dbReference type="ChEBI" id="CHEBI:17499"/>
        <dbReference type="ChEBI" id="CHEBI:29805"/>
        <dbReference type="ChEBI" id="CHEBI:36655"/>
        <dbReference type="EC" id="1.1.99.14"/>
    </reaction>
</comment>
<dbReference type="Pfam" id="PF13183">
    <property type="entry name" value="Fer4_8"/>
    <property type="match status" value="1"/>
</dbReference>
<keyword evidence="6" id="KW-0813">Transport</keyword>
<dbReference type="PIRSF" id="PIRSF000139">
    <property type="entry name" value="Glc_ox_4Fe-4S"/>
    <property type="match status" value="1"/>
</dbReference>
<feature type="domain" description="4Fe-4S ferredoxin-type" evidence="7">
    <location>
        <begin position="67"/>
        <end position="95"/>
    </location>
</feature>
<dbReference type="EC" id="1.1.99.14" evidence="6"/>
<keyword evidence="9" id="KW-1185">Reference proteome</keyword>
<evidence type="ECO:0000259" key="7">
    <source>
        <dbReference type="PROSITE" id="PS51379"/>
    </source>
</evidence>
<dbReference type="RefSeq" id="WP_182530831.1">
    <property type="nucleotide sequence ID" value="NZ_JACGXL010000002.1"/>
</dbReference>
<dbReference type="GO" id="GO:0046872">
    <property type="term" value="F:metal ion binding"/>
    <property type="evidence" value="ECO:0007669"/>
    <property type="project" value="UniProtKB-UniRule"/>
</dbReference>
<comment type="function">
    <text evidence="6">Component of a complex that catalyzes the oxidation of glycolate to glyoxylate.</text>
</comment>
<reference evidence="8 9" key="1">
    <citation type="submission" date="2020-07" db="EMBL/GenBank/DDBJ databases">
        <title>Genomic Encyclopedia of Type Strains, Phase IV (KMG-V): Genome sequencing to study the core and pangenomes of soil and plant-associated prokaryotes.</title>
        <authorList>
            <person name="Whitman W."/>
        </authorList>
    </citation>
    <scope>NUCLEOTIDE SEQUENCE [LARGE SCALE GENOMIC DNA]</scope>
    <source>
        <strain evidence="8 9">RH2WT43</strain>
    </source>
</reference>